<accession>A0A0L0FY03</accession>
<dbReference type="EMBL" id="KQ242033">
    <property type="protein sequence ID" value="KNC81441.1"/>
    <property type="molecule type" value="Genomic_DNA"/>
</dbReference>
<reference evidence="1 2" key="1">
    <citation type="submission" date="2011-02" db="EMBL/GenBank/DDBJ databases">
        <title>The Genome Sequence of Sphaeroforma arctica JP610.</title>
        <authorList>
            <consortium name="The Broad Institute Genome Sequencing Platform"/>
            <person name="Russ C."/>
            <person name="Cuomo C."/>
            <person name="Young S.K."/>
            <person name="Zeng Q."/>
            <person name="Gargeya S."/>
            <person name="Alvarado L."/>
            <person name="Berlin A."/>
            <person name="Chapman S.B."/>
            <person name="Chen Z."/>
            <person name="Freedman E."/>
            <person name="Gellesch M."/>
            <person name="Goldberg J."/>
            <person name="Griggs A."/>
            <person name="Gujja S."/>
            <person name="Heilman E."/>
            <person name="Heiman D."/>
            <person name="Howarth C."/>
            <person name="Mehta T."/>
            <person name="Neiman D."/>
            <person name="Pearson M."/>
            <person name="Roberts A."/>
            <person name="Saif S."/>
            <person name="Shea T."/>
            <person name="Shenoy N."/>
            <person name="Sisk P."/>
            <person name="Stolte C."/>
            <person name="Sykes S."/>
            <person name="White J."/>
            <person name="Yandava C."/>
            <person name="Burger G."/>
            <person name="Gray M.W."/>
            <person name="Holland P.W.H."/>
            <person name="King N."/>
            <person name="Lang F.B.F."/>
            <person name="Roger A.J."/>
            <person name="Ruiz-Trillo I."/>
            <person name="Haas B."/>
            <person name="Nusbaum C."/>
            <person name="Birren B."/>
        </authorList>
    </citation>
    <scope>NUCLEOTIDE SEQUENCE [LARGE SCALE GENOMIC DNA]</scope>
    <source>
        <strain evidence="1 2">JP610</strain>
    </source>
</reference>
<evidence type="ECO:0000313" key="1">
    <source>
        <dbReference type="EMBL" id="KNC81441.1"/>
    </source>
</evidence>
<gene>
    <name evidence="1" type="ORF">SARC_06230</name>
</gene>
<keyword evidence="2" id="KW-1185">Reference proteome</keyword>
<proteinExistence type="predicted"/>
<dbReference type="GeneID" id="25906734"/>
<evidence type="ECO:0000313" key="2">
    <source>
        <dbReference type="Proteomes" id="UP000054560"/>
    </source>
</evidence>
<protein>
    <submittedName>
        <fullName evidence="1">Uncharacterized protein</fullName>
    </submittedName>
</protein>
<dbReference type="Proteomes" id="UP000054560">
    <property type="component" value="Unassembled WGS sequence"/>
</dbReference>
<name>A0A0L0FY03_9EUKA</name>
<organism evidence="1 2">
    <name type="scientific">Sphaeroforma arctica JP610</name>
    <dbReference type="NCBI Taxonomy" id="667725"/>
    <lineage>
        <taxon>Eukaryota</taxon>
        <taxon>Ichthyosporea</taxon>
        <taxon>Ichthyophonida</taxon>
        <taxon>Sphaeroforma</taxon>
    </lineage>
</organism>
<dbReference type="RefSeq" id="XP_014155343.1">
    <property type="nucleotide sequence ID" value="XM_014299868.1"/>
</dbReference>
<dbReference type="AlphaFoldDB" id="A0A0L0FY03"/>
<sequence length="186" mass="21144">MMMLSYLRKLSSVKVMVESLHKRLADLTTQLEKSREFVATLEMEVSDREANLVKMREDAFADGEQRRVLEQEKSAIEYDLSQQKALVASLETQMSLKGTELEQMQLMLSEKDRTVAITSENMREQAILLQTNAKGTASLQSEYDLLTQVQCGQSISQIFFLPPIIQTACAIYVCIVELYLHIDISV</sequence>